<keyword evidence="2" id="KW-1185">Reference proteome</keyword>
<dbReference type="AlphaFoldDB" id="A0A7J8YIG5"/>
<organism evidence="1 2">
    <name type="scientific">Gossypium aridum</name>
    <name type="common">American cotton</name>
    <name type="synonym">Erioxylum aridum</name>
    <dbReference type="NCBI Taxonomy" id="34290"/>
    <lineage>
        <taxon>Eukaryota</taxon>
        <taxon>Viridiplantae</taxon>
        <taxon>Streptophyta</taxon>
        <taxon>Embryophyta</taxon>
        <taxon>Tracheophyta</taxon>
        <taxon>Spermatophyta</taxon>
        <taxon>Magnoliopsida</taxon>
        <taxon>eudicotyledons</taxon>
        <taxon>Gunneridae</taxon>
        <taxon>Pentapetalae</taxon>
        <taxon>rosids</taxon>
        <taxon>malvids</taxon>
        <taxon>Malvales</taxon>
        <taxon>Malvaceae</taxon>
        <taxon>Malvoideae</taxon>
        <taxon>Gossypium</taxon>
    </lineage>
</organism>
<name>A0A7J8YIG5_GOSAI</name>
<proteinExistence type="predicted"/>
<sequence length="120" mass="14127">MKEAHIVWDRTCQLSDDFRVQNLSAHLILSRPPCVYKWEKPMEGFFKINVDVTVELDTLTEGISLARSLNLSKVNFEMDYTSVINRVRKVRNYLMILGYRIKELQNLCLSSIAFDIRWID</sequence>
<evidence type="ECO:0008006" key="3">
    <source>
        <dbReference type="Google" id="ProtNLM"/>
    </source>
</evidence>
<gene>
    <name evidence="1" type="ORF">Goari_000749</name>
</gene>
<dbReference type="EMBL" id="JABFAA010000013">
    <property type="protein sequence ID" value="MBA0699080.1"/>
    <property type="molecule type" value="Genomic_DNA"/>
</dbReference>
<protein>
    <recommendedName>
        <fullName evidence="3">RNase H type-1 domain-containing protein</fullName>
    </recommendedName>
</protein>
<evidence type="ECO:0000313" key="2">
    <source>
        <dbReference type="Proteomes" id="UP000593577"/>
    </source>
</evidence>
<accession>A0A7J8YIG5</accession>
<comment type="caution">
    <text evidence="1">The sequence shown here is derived from an EMBL/GenBank/DDBJ whole genome shotgun (WGS) entry which is preliminary data.</text>
</comment>
<dbReference type="Proteomes" id="UP000593577">
    <property type="component" value="Unassembled WGS sequence"/>
</dbReference>
<reference evidence="1 2" key="1">
    <citation type="journal article" date="2019" name="Genome Biol. Evol.">
        <title>Insights into the evolution of the New World diploid cottons (Gossypium, subgenus Houzingenia) based on genome sequencing.</title>
        <authorList>
            <person name="Grover C.E."/>
            <person name="Arick M.A. 2nd"/>
            <person name="Thrash A."/>
            <person name="Conover J.L."/>
            <person name="Sanders W.S."/>
            <person name="Peterson D.G."/>
            <person name="Frelichowski J.E."/>
            <person name="Scheffler J.A."/>
            <person name="Scheffler B.E."/>
            <person name="Wendel J.F."/>
        </authorList>
    </citation>
    <scope>NUCLEOTIDE SEQUENCE [LARGE SCALE GENOMIC DNA]</scope>
    <source>
        <strain evidence="1">185</strain>
        <tissue evidence="1">Leaf</tissue>
    </source>
</reference>
<evidence type="ECO:0000313" key="1">
    <source>
        <dbReference type="EMBL" id="MBA0699080.1"/>
    </source>
</evidence>